<keyword evidence="5 7" id="KW-1133">Transmembrane helix</keyword>
<evidence type="ECO:0000256" key="3">
    <source>
        <dbReference type="ARBA" id="ARBA00022475"/>
    </source>
</evidence>
<name>A0A6J4HPL8_9ACTN</name>
<evidence type="ECO:0000256" key="2">
    <source>
        <dbReference type="ARBA" id="ARBA00005779"/>
    </source>
</evidence>
<reference evidence="8" key="1">
    <citation type="submission" date="2020-02" db="EMBL/GenBank/DDBJ databases">
        <authorList>
            <person name="Meier V. D."/>
        </authorList>
    </citation>
    <scope>NUCLEOTIDE SEQUENCE</scope>
    <source>
        <strain evidence="8">AVDCRST_MAG41</strain>
    </source>
</reference>
<dbReference type="Pfam" id="PF03994">
    <property type="entry name" value="DUF350"/>
    <property type="match status" value="1"/>
</dbReference>
<comment type="subcellular location">
    <subcellularLocation>
        <location evidence="1">Cell membrane</location>
        <topology evidence="1">Multi-pass membrane protein</topology>
    </subcellularLocation>
</comment>
<dbReference type="AlphaFoldDB" id="A0A6J4HPL8"/>
<dbReference type="InterPro" id="IPR007140">
    <property type="entry name" value="DUF350"/>
</dbReference>
<gene>
    <name evidence="8" type="ORF">AVDCRST_MAG41-879</name>
</gene>
<evidence type="ECO:0000313" key="8">
    <source>
        <dbReference type="EMBL" id="CAA9229387.1"/>
    </source>
</evidence>
<organism evidence="8">
    <name type="scientific">uncultured Mycobacteriales bacterium</name>
    <dbReference type="NCBI Taxonomy" id="581187"/>
    <lineage>
        <taxon>Bacteria</taxon>
        <taxon>Bacillati</taxon>
        <taxon>Actinomycetota</taxon>
        <taxon>Actinomycetes</taxon>
        <taxon>Mycobacteriales</taxon>
        <taxon>environmental samples</taxon>
    </lineage>
</organism>
<evidence type="ECO:0008006" key="9">
    <source>
        <dbReference type="Google" id="ProtNLM"/>
    </source>
</evidence>
<evidence type="ECO:0000256" key="5">
    <source>
        <dbReference type="ARBA" id="ARBA00022989"/>
    </source>
</evidence>
<dbReference type="EMBL" id="CADCTP010000088">
    <property type="protein sequence ID" value="CAA9229387.1"/>
    <property type="molecule type" value="Genomic_DNA"/>
</dbReference>
<comment type="similarity">
    <text evidence="2">Belongs to the UPF0719 family.</text>
</comment>
<evidence type="ECO:0000256" key="7">
    <source>
        <dbReference type="SAM" id="Phobius"/>
    </source>
</evidence>
<accession>A0A6J4HPL8</accession>
<keyword evidence="4 7" id="KW-0812">Transmembrane</keyword>
<feature type="transmembrane region" description="Helical" evidence="7">
    <location>
        <begin position="83"/>
        <end position="104"/>
    </location>
</feature>
<keyword evidence="3" id="KW-1003">Cell membrane</keyword>
<evidence type="ECO:0000256" key="4">
    <source>
        <dbReference type="ARBA" id="ARBA00022692"/>
    </source>
</evidence>
<feature type="transmembrane region" description="Helical" evidence="7">
    <location>
        <begin position="12"/>
        <end position="30"/>
    </location>
</feature>
<evidence type="ECO:0000256" key="6">
    <source>
        <dbReference type="ARBA" id="ARBA00023136"/>
    </source>
</evidence>
<proteinExistence type="inferred from homology"/>
<keyword evidence="6 7" id="KW-0472">Membrane</keyword>
<evidence type="ECO:0000256" key="1">
    <source>
        <dbReference type="ARBA" id="ARBA00004651"/>
    </source>
</evidence>
<dbReference type="GO" id="GO:0005886">
    <property type="term" value="C:plasma membrane"/>
    <property type="evidence" value="ECO:0007669"/>
    <property type="project" value="UniProtKB-SubCell"/>
</dbReference>
<sequence>MFSDLAAGLGAGLLYGLVGTALMVLGFVVVDMVIPGELRRHVWEDRNPNAAIVLGSALLGLGGIVTTAIATSHEELGKGLAETAGYGILGILLMGLSFLLVDVLVPGRLGRLGEMLADPVPHPASWVTAAANVAVAAITAAAIA</sequence>
<protein>
    <recommendedName>
        <fullName evidence="9">DUF350 domain-containing protein</fullName>
    </recommendedName>
</protein>
<feature type="transmembrane region" description="Helical" evidence="7">
    <location>
        <begin position="50"/>
        <end position="71"/>
    </location>
</feature>
<feature type="transmembrane region" description="Helical" evidence="7">
    <location>
        <begin position="124"/>
        <end position="143"/>
    </location>
</feature>